<comment type="caution">
    <text evidence="1">The sequence shown here is derived from an EMBL/GenBank/DDBJ whole genome shotgun (WGS) entry which is preliminary data.</text>
</comment>
<reference evidence="1 2" key="1">
    <citation type="submission" date="2022-09" db="EMBL/GenBank/DDBJ databases">
        <authorList>
            <person name="Palmer J.M."/>
        </authorList>
    </citation>
    <scope>NUCLEOTIDE SEQUENCE [LARGE SCALE GENOMIC DNA]</scope>
    <source>
        <strain evidence="1 2">DSM 7382</strain>
    </source>
</reference>
<proteinExistence type="predicted"/>
<dbReference type="EMBL" id="JASBNA010000071">
    <property type="protein sequence ID" value="KAK7678450.1"/>
    <property type="molecule type" value="Genomic_DNA"/>
</dbReference>
<dbReference type="AlphaFoldDB" id="A0AAW0FAV3"/>
<dbReference type="Proteomes" id="UP001385951">
    <property type="component" value="Unassembled WGS sequence"/>
</dbReference>
<evidence type="ECO:0000313" key="2">
    <source>
        <dbReference type="Proteomes" id="UP001385951"/>
    </source>
</evidence>
<protein>
    <submittedName>
        <fullName evidence="1">Uncharacterized protein</fullName>
    </submittedName>
</protein>
<keyword evidence="2" id="KW-1185">Reference proteome</keyword>
<evidence type="ECO:0000313" key="1">
    <source>
        <dbReference type="EMBL" id="KAK7678450.1"/>
    </source>
</evidence>
<organism evidence="1 2">
    <name type="scientific">Cerrena zonata</name>
    <dbReference type="NCBI Taxonomy" id="2478898"/>
    <lineage>
        <taxon>Eukaryota</taxon>
        <taxon>Fungi</taxon>
        <taxon>Dikarya</taxon>
        <taxon>Basidiomycota</taxon>
        <taxon>Agaricomycotina</taxon>
        <taxon>Agaricomycetes</taxon>
        <taxon>Polyporales</taxon>
        <taxon>Cerrenaceae</taxon>
        <taxon>Cerrena</taxon>
    </lineage>
</organism>
<sequence length="161" mass="18092">MLSELKRPFCGKYIVIVFTSPHAVVDWKAYLKIKSRKLVRGDDFIPIGHRTDRAAGHRLQSPSEAGHLPTIDAILFSIGALALGTQALEHYKRTPKNTSIVNICAQMGLHLPRFFIFESIRPVWKVEHCSTNNGHVICACSLLLWIRGIHAFVRDPPSDIL</sequence>
<name>A0AAW0FAV3_9APHY</name>
<gene>
    <name evidence="1" type="ORF">QCA50_018510</name>
</gene>
<accession>A0AAW0FAV3</accession>